<accession>A0A9P9BZG9</accession>
<dbReference type="OrthoDB" id="409136at2759"/>
<dbReference type="GeneID" id="70185751"/>
<dbReference type="AlphaFoldDB" id="A0A9P9BZG9"/>
<evidence type="ECO:0000313" key="2">
    <source>
        <dbReference type="EMBL" id="KAH7040094.1"/>
    </source>
</evidence>
<dbReference type="RefSeq" id="XP_046018149.1">
    <property type="nucleotide sequence ID" value="XM_046156205.1"/>
</dbReference>
<dbReference type="EMBL" id="JAGTJQ010000001">
    <property type="protein sequence ID" value="KAH7040094.1"/>
    <property type="molecule type" value="Genomic_DNA"/>
</dbReference>
<feature type="compositionally biased region" description="Low complexity" evidence="1">
    <location>
        <begin position="19"/>
        <end position="35"/>
    </location>
</feature>
<name>A0A9P9BZG9_9PEZI</name>
<feature type="compositionally biased region" description="Basic residues" evidence="1">
    <location>
        <begin position="1"/>
        <end position="11"/>
    </location>
</feature>
<protein>
    <submittedName>
        <fullName evidence="2">Uncharacterized protein</fullName>
    </submittedName>
</protein>
<evidence type="ECO:0000313" key="3">
    <source>
        <dbReference type="Proteomes" id="UP000756346"/>
    </source>
</evidence>
<organism evidence="2 3">
    <name type="scientific">Microdochium trichocladiopsis</name>
    <dbReference type="NCBI Taxonomy" id="1682393"/>
    <lineage>
        <taxon>Eukaryota</taxon>
        <taxon>Fungi</taxon>
        <taxon>Dikarya</taxon>
        <taxon>Ascomycota</taxon>
        <taxon>Pezizomycotina</taxon>
        <taxon>Sordariomycetes</taxon>
        <taxon>Xylariomycetidae</taxon>
        <taxon>Xylariales</taxon>
        <taxon>Microdochiaceae</taxon>
        <taxon>Microdochium</taxon>
    </lineage>
</organism>
<reference evidence="2" key="1">
    <citation type="journal article" date="2021" name="Nat. Commun.">
        <title>Genetic determinants of endophytism in the Arabidopsis root mycobiome.</title>
        <authorList>
            <person name="Mesny F."/>
            <person name="Miyauchi S."/>
            <person name="Thiergart T."/>
            <person name="Pickel B."/>
            <person name="Atanasova L."/>
            <person name="Karlsson M."/>
            <person name="Huettel B."/>
            <person name="Barry K.W."/>
            <person name="Haridas S."/>
            <person name="Chen C."/>
            <person name="Bauer D."/>
            <person name="Andreopoulos W."/>
            <person name="Pangilinan J."/>
            <person name="LaButti K."/>
            <person name="Riley R."/>
            <person name="Lipzen A."/>
            <person name="Clum A."/>
            <person name="Drula E."/>
            <person name="Henrissat B."/>
            <person name="Kohler A."/>
            <person name="Grigoriev I.V."/>
            <person name="Martin F.M."/>
            <person name="Hacquard S."/>
        </authorList>
    </citation>
    <scope>NUCLEOTIDE SEQUENCE</scope>
    <source>
        <strain evidence="2">MPI-CAGE-CH-0230</strain>
    </source>
</reference>
<evidence type="ECO:0000256" key="1">
    <source>
        <dbReference type="SAM" id="MobiDB-lite"/>
    </source>
</evidence>
<gene>
    <name evidence="2" type="ORF">B0I36DRAFT_343893</name>
</gene>
<dbReference type="Proteomes" id="UP000756346">
    <property type="component" value="Unassembled WGS sequence"/>
</dbReference>
<keyword evidence="3" id="KW-1185">Reference proteome</keyword>
<proteinExistence type="predicted"/>
<comment type="caution">
    <text evidence="2">The sequence shown here is derived from an EMBL/GenBank/DDBJ whole genome shotgun (WGS) entry which is preliminary data.</text>
</comment>
<feature type="region of interest" description="Disordered" evidence="1">
    <location>
        <begin position="1"/>
        <end position="36"/>
    </location>
</feature>
<sequence length="238" mass="27074">MPSDRSRHRHSTSGAGAGRRPSTSSTTSSRSSRSSIGASVFDHPGAHYYQSSRYSVYTELSSIPSEYPQEQLEPDAAVDDLRDLHVFCEFAQLLNCTQTFRGNEFDQWWAHTISHLGNRFPEQSGCPFCSNRFFNSTMSGNAGAAFDARLLHVWEHLVKGGVTEADLRPDYQLYQFMYKHGLVSLKTYNDSLDFMPHIPNPDHDGQTMPVLFPNDVWKDEDVVVYSHGDRSRLRRRGY</sequence>